<dbReference type="GO" id="GO:0015833">
    <property type="term" value="P:peptide transport"/>
    <property type="evidence" value="ECO:0007669"/>
    <property type="project" value="TreeGrafter"/>
</dbReference>
<keyword evidence="1" id="KW-0732">Signal</keyword>
<comment type="caution">
    <text evidence="3">The sequence shown here is derived from an EMBL/GenBank/DDBJ whole genome shotgun (WGS) entry which is preliminary data.</text>
</comment>
<dbReference type="AlphaFoldDB" id="A0A2A4T2R4"/>
<protein>
    <recommendedName>
        <fullName evidence="2">Solute-binding protein family 5 domain-containing protein</fullName>
    </recommendedName>
</protein>
<evidence type="ECO:0000313" key="4">
    <source>
        <dbReference type="Proteomes" id="UP000218113"/>
    </source>
</evidence>
<dbReference type="GO" id="GO:0042884">
    <property type="term" value="P:microcin transport"/>
    <property type="evidence" value="ECO:0007669"/>
    <property type="project" value="TreeGrafter"/>
</dbReference>
<organism evidence="3 4">
    <name type="scientific">SAR324 cluster bacterium</name>
    <dbReference type="NCBI Taxonomy" id="2024889"/>
    <lineage>
        <taxon>Bacteria</taxon>
        <taxon>Deltaproteobacteria</taxon>
        <taxon>SAR324 cluster</taxon>
    </lineage>
</organism>
<dbReference type="SUPFAM" id="SSF53850">
    <property type="entry name" value="Periplasmic binding protein-like II"/>
    <property type="match status" value="1"/>
</dbReference>
<dbReference type="InterPro" id="IPR030678">
    <property type="entry name" value="Peptide/Ni-bd"/>
</dbReference>
<dbReference type="PANTHER" id="PTHR30290">
    <property type="entry name" value="PERIPLASMIC BINDING COMPONENT OF ABC TRANSPORTER"/>
    <property type="match status" value="1"/>
</dbReference>
<dbReference type="GO" id="GO:0030288">
    <property type="term" value="C:outer membrane-bounded periplasmic space"/>
    <property type="evidence" value="ECO:0007669"/>
    <property type="project" value="TreeGrafter"/>
</dbReference>
<sequence length="613" mass="71679">MRKLVKSGLFGLFRLILKQSSLAAILFLSIFFSLGDGVMLAKAGVVLPENIKWVTNKDYPEFVDPKAKRGGTLLDSISTYPLTFRLYGPNANAGGFVSYKRRWAFWGLTALHPNTREFMPELATHWAVMPDSKTVYYKLDPAARWSDGKPITADDYLFAFEFYKSKHIQAPYYNQYFDDHYESLDKIDAHTIRIVAKKPSWRILFEMDVTPLPRHAIKLDENWVKKYNWKPNVVPGPYALKKVKRGKYLEFHRVKNWWGDQKKRYQGRFNFDKVRLNIVRTTEIEFELFKKGRQNIYGVGDITRWMKQTEFASIQKGYIHKQQIFIQSPTGVNGIFLNVQDPLLKEKKVRQALMHLFNFKMINKKLLYNLSIRLHNFFDVFPPYRNPIQKAWPYDLRLSNRLLDEAGWTGARTNEGIRTKNGQPLQITVSIGTKDWTKYLAVMRESALKAGIDLRVKILDGAALFKAWGEKSHQATVLRFGGSAFPSPRQFLHTDNIKKNTNNMSQFGTAEIDRLIEIYEYNLDEKKRIEAVFQIEQIVKESAIVLPFWKYDHTRLLWWRHIKGPKGFVTKYGLDIDLLWFDQKEAQKLKSYQKSDESFPRLPNVVDPFKLTP</sequence>
<reference evidence="4" key="1">
    <citation type="submission" date="2017-08" db="EMBL/GenBank/DDBJ databases">
        <title>A dynamic microbial community with high functional redundancy inhabits the cold, oxic subseafloor aquifer.</title>
        <authorList>
            <person name="Tully B.J."/>
            <person name="Wheat C.G."/>
            <person name="Glazer B.T."/>
            <person name="Huber J.A."/>
        </authorList>
    </citation>
    <scope>NUCLEOTIDE SEQUENCE [LARGE SCALE GENOMIC DNA]</scope>
</reference>
<evidence type="ECO:0000256" key="1">
    <source>
        <dbReference type="ARBA" id="ARBA00022729"/>
    </source>
</evidence>
<dbReference type="GO" id="GO:0043190">
    <property type="term" value="C:ATP-binding cassette (ABC) transporter complex"/>
    <property type="evidence" value="ECO:0007669"/>
    <property type="project" value="InterPro"/>
</dbReference>
<feature type="domain" description="Solute-binding protein family 5" evidence="2">
    <location>
        <begin position="117"/>
        <end position="502"/>
    </location>
</feature>
<gene>
    <name evidence="3" type="ORF">COB67_07705</name>
</gene>
<evidence type="ECO:0000313" key="3">
    <source>
        <dbReference type="EMBL" id="PCI27818.1"/>
    </source>
</evidence>
<dbReference type="InterPro" id="IPR000914">
    <property type="entry name" value="SBP_5_dom"/>
</dbReference>
<dbReference type="InterPro" id="IPR039424">
    <property type="entry name" value="SBP_5"/>
</dbReference>
<dbReference type="Pfam" id="PF00496">
    <property type="entry name" value="SBP_bac_5"/>
    <property type="match status" value="1"/>
</dbReference>
<accession>A0A2A4T2R4</accession>
<name>A0A2A4T2R4_9DELT</name>
<dbReference type="Gene3D" id="3.40.190.10">
    <property type="entry name" value="Periplasmic binding protein-like II"/>
    <property type="match status" value="1"/>
</dbReference>
<evidence type="ECO:0000259" key="2">
    <source>
        <dbReference type="Pfam" id="PF00496"/>
    </source>
</evidence>
<dbReference type="Proteomes" id="UP000218113">
    <property type="component" value="Unassembled WGS sequence"/>
</dbReference>
<dbReference type="GO" id="GO:1904680">
    <property type="term" value="F:peptide transmembrane transporter activity"/>
    <property type="evidence" value="ECO:0007669"/>
    <property type="project" value="TreeGrafter"/>
</dbReference>
<dbReference type="EMBL" id="NVSR01000048">
    <property type="protein sequence ID" value="PCI27818.1"/>
    <property type="molecule type" value="Genomic_DNA"/>
</dbReference>
<dbReference type="PIRSF" id="PIRSF002741">
    <property type="entry name" value="MppA"/>
    <property type="match status" value="1"/>
</dbReference>
<dbReference type="Gene3D" id="3.10.105.10">
    <property type="entry name" value="Dipeptide-binding Protein, Domain 3"/>
    <property type="match status" value="1"/>
</dbReference>
<dbReference type="CDD" id="cd08497">
    <property type="entry name" value="MbnE-like"/>
    <property type="match status" value="1"/>
</dbReference>
<proteinExistence type="predicted"/>
<dbReference type="PANTHER" id="PTHR30290:SF64">
    <property type="entry name" value="ABC TRANSPORTER PERIPLASMIC BINDING PROTEIN"/>
    <property type="match status" value="1"/>
</dbReference>